<evidence type="ECO:0000313" key="2">
    <source>
        <dbReference type="Proteomes" id="UP000230431"/>
    </source>
</evidence>
<name>A0A2H0RIE0_9BACT</name>
<proteinExistence type="predicted"/>
<dbReference type="Proteomes" id="UP000230431">
    <property type="component" value="Unassembled WGS sequence"/>
</dbReference>
<dbReference type="NCBIfam" id="NF033951">
    <property type="entry name" value="Cas12d"/>
    <property type="match status" value="1"/>
</dbReference>
<sequence length="1166" mass="135562">MRSIKYELKDSYGIAGLRNRIADATISDNKWLYGNINLNDYLEWRSSKTDKQIEDGDRESSLLGFWLEALRLGFVFSKQSHAPNDFNETALQDLFETLDDDLKHVLDRKKWCDFIKIGTPKTNDQGRLKKQIKNLLKGNKREEIEKTLNESDDELKEKINRIADVFAKNKSDKYTIFKLDKPNTEKYPRINDVQVAFFCHPDFEEITERDRTKTLDLIINRFNKRYEITENKKDDKTSNRMALYSLNQGYIPRVLNDLFLFVKDNEDDFSQFLSDLENFFSFSNEQIKIIKERLKKLKKYAEPIPGKPQLADKWDDYASDFGGKLESWYSNRIEKLKKIPESVSDLRNNLEKIRNVLKKQNNASKILELSQKIIEYIRDYGVSFEKPEIIKFSWINKTKDGQKKVFYVAKMADREFIEKLDLWMADLRSQLNEYNQDNKVSFKKKGKKIEELGVLDFALNKAKKNKSTKNENGWQQKLSESIQSAPLFFGEGNRVRNEEVYNLKDLLFSEIKNVENILMSSEAEDLKNIKIEYKEDGAKKGNYVLNVLARFYARFNEDGYGGWNKVKTVLENIAREAGTDFSKYGNNNNRNAGRFYLNGRERQVFTLIKFEKSITVEKILELVKLPSLLDEAYRDLVNENKNHKLRDVIQLSKTIMALVLSHSDKEKQIGGNYIHSKLSGYNALISKRDFISRYSVQTTNGTQCKLAIGKGKSKKGNEIDRYFYAFQFFKNDDSKINLKVIKNNSHKNIDFNDNENKINALQVYSSNYQIQFLDWFFEKHQGKKTSLEVGGSFTIAEKSLTIDWSGSNPRVGFKRSDTEEKRVFVSQPFTLIPDDEDKERRKERMIKTKNRFIGIDIGEYGLAWSLIEVDNGDKNNRGIRQLESGFITDNQQQVLKKNVKSWRQNQIRQTFTSPDTKIARLRESLIGSYKNQLESLMVAKKANLSFEYEVSGFEVGGKRVAKIYDSIKRGSVRKKDNNSQNDQSWGKKGINEWSFETTAAGTSQFCTHCKRWSSLAIVDIEEYELKDYNDNLFKVKINDGEVRLLGKKGWRSGEKIKGKELFGPVKDAMRPNVDGLGMKIVKRKYLKLDLRDWVSRYGNMAIFICPYVDCHHISHADKQAAFNIAVRGYLKSVNPDRAIKHGDKGLSRDFLCQEEGKLNFEQIGLL</sequence>
<dbReference type="EMBL" id="PCYK01000006">
    <property type="protein sequence ID" value="PIR46176.1"/>
    <property type="molecule type" value="Genomic_DNA"/>
</dbReference>
<organism evidence="1 2">
    <name type="scientific">Candidatus Vogelbacteria bacterium CG10_big_fil_rev_8_21_14_0_10_49_38</name>
    <dbReference type="NCBI Taxonomy" id="1975043"/>
    <lineage>
        <taxon>Bacteria</taxon>
        <taxon>Candidatus Vogeliibacteriota</taxon>
    </lineage>
</organism>
<accession>A0A2H0RIE0</accession>
<comment type="caution">
    <text evidence="1">The sequence shown here is derived from an EMBL/GenBank/DDBJ whole genome shotgun (WGS) entry which is preliminary data.</text>
</comment>
<reference evidence="1 2" key="1">
    <citation type="submission" date="2017-09" db="EMBL/GenBank/DDBJ databases">
        <title>Depth-based differentiation of microbial function through sediment-hosted aquifers and enrichment of novel symbionts in the deep terrestrial subsurface.</title>
        <authorList>
            <person name="Probst A.J."/>
            <person name="Ladd B."/>
            <person name="Jarett J.K."/>
            <person name="Geller-Mcgrath D.E."/>
            <person name="Sieber C.M."/>
            <person name="Emerson J.B."/>
            <person name="Anantharaman K."/>
            <person name="Thomas B.C."/>
            <person name="Malmstrom R."/>
            <person name="Stieglmeier M."/>
            <person name="Klingl A."/>
            <person name="Woyke T."/>
            <person name="Ryan C.M."/>
            <person name="Banfield J.F."/>
        </authorList>
    </citation>
    <scope>NUCLEOTIDE SEQUENCE [LARGE SCALE GENOMIC DNA]</scope>
    <source>
        <strain evidence="1">CG10_big_fil_rev_8_21_14_0_10_49_38</strain>
    </source>
</reference>
<gene>
    <name evidence="1" type="ORF">COV08_00975</name>
</gene>
<evidence type="ECO:0000313" key="1">
    <source>
        <dbReference type="EMBL" id="PIR46176.1"/>
    </source>
</evidence>
<protein>
    <submittedName>
        <fullName evidence="1">Uncharacterized protein</fullName>
    </submittedName>
</protein>
<dbReference type="AlphaFoldDB" id="A0A2H0RIE0"/>